<dbReference type="GO" id="GO:0001046">
    <property type="term" value="F:core promoter sequence-specific DNA binding"/>
    <property type="evidence" value="ECO:0007669"/>
    <property type="project" value="TreeGrafter"/>
</dbReference>
<dbReference type="PANTHER" id="PTHR10252:SF5">
    <property type="entry name" value="DR1-ASSOCIATED COREPRESSOR"/>
    <property type="match status" value="1"/>
</dbReference>
<dbReference type="GO" id="GO:0046982">
    <property type="term" value="F:protein heterodimerization activity"/>
    <property type="evidence" value="ECO:0007669"/>
    <property type="project" value="InterPro"/>
</dbReference>
<dbReference type="SUPFAM" id="SSF47113">
    <property type="entry name" value="Histone-fold"/>
    <property type="match status" value="1"/>
</dbReference>
<feature type="compositionally biased region" description="Low complexity" evidence="3">
    <location>
        <begin position="148"/>
        <end position="160"/>
    </location>
</feature>
<dbReference type="InterPro" id="IPR009072">
    <property type="entry name" value="Histone-fold"/>
</dbReference>
<reference evidence="5 6" key="1">
    <citation type="journal article" date="2024" name="Nat. Commun.">
        <title>Phylogenomics reveals the evolutionary origins of lichenization in chlorophyte algae.</title>
        <authorList>
            <person name="Puginier C."/>
            <person name="Libourel C."/>
            <person name="Otte J."/>
            <person name="Skaloud P."/>
            <person name="Haon M."/>
            <person name="Grisel S."/>
            <person name="Petersen M."/>
            <person name="Berrin J.G."/>
            <person name="Delaux P.M."/>
            <person name="Dal Grande F."/>
            <person name="Keller J."/>
        </authorList>
    </citation>
    <scope>NUCLEOTIDE SEQUENCE [LARGE SCALE GENOMIC DNA]</scope>
    <source>
        <strain evidence="5 6">SAG 2043</strain>
    </source>
</reference>
<feature type="domain" description="Transcription factor CBF/NF-Y/archaeal histone" evidence="4">
    <location>
        <begin position="11"/>
        <end position="68"/>
    </location>
</feature>
<sequence length="216" mass="22492">MSKPKRHPLASKIKQIMQADEEVGKIAKATPVIIARAVELFVKQLVEKSEAVAKEKGAHTLTPSHVKAYVNSEETMDFLQDTMAQFHDLADQEQAQSPKPKRSRAAGGEGSGRGRGRGRGDAEAGSASGGRGRGRGKRKANVKPEPEQPAQRPAGPAQQAGAGGAPQPAPSSAAGPTAFIGVKPPAPGLPRLAVPAAFTPSLQPAAVEEDDYDAED</sequence>
<dbReference type="InterPro" id="IPR050568">
    <property type="entry name" value="Transcr_DNA_Rep_Reg"/>
</dbReference>
<evidence type="ECO:0000259" key="4">
    <source>
        <dbReference type="Pfam" id="PF00808"/>
    </source>
</evidence>
<dbReference type="EMBL" id="JALJOR010000001">
    <property type="protein sequence ID" value="KAK9828790.1"/>
    <property type="molecule type" value="Genomic_DNA"/>
</dbReference>
<comment type="subcellular location">
    <subcellularLocation>
        <location evidence="1">Nucleus</location>
    </subcellularLocation>
</comment>
<dbReference type="GO" id="GO:0016251">
    <property type="term" value="F:RNA polymerase II general transcription initiation factor activity"/>
    <property type="evidence" value="ECO:0007669"/>
    <property type="project" value="TreeGrafter"/>
</dbReference>
<dbReference type="CDD" id="cd22906">
    <property type="entry name" value="HFD_DRAP1"/>
    <property type="match status" value="1"/>
</dbReference>
<evidence type="ECO:0000313" key="6">
    <source>
        <dbReference type="Proteomes" id="UP001489004"/>
    </source>
</evidence>
<evidence type="ECO:0000313" key="5">
    <source>
        <dbReference type="EMBL" id="KAK9828790.1"/>
    </source>
</evidence>
<name>A0AAW1R5J5_9CHLO</name>
<feature type="region of interest" description="Disordered" evidence="3">
    <location>
        <begin position="90"/>
        <end position="193"/>
    </location>
</feature>
<feature type="compositionally biased region" description="Basic residues" evidence="3">
    <location>
        <begin position="132"/>
        <end position="141"/>
    </location>
</feature>
<organism evidence="5 6">
    <name type="scientific">[Myrmecia] bisecta</name>
    <dbReference type="NCBI Taxonomy" id="41462"/>
    <lineage>
        <taxon>Eukaryota</taxon>
        <taxon>Viridiplantae</taxon>
        <taxon>Chlorophyta</taxon>
        <taxon>core chlorophytes</taxon>
        <taxon>Trebouxiophyceae</taxon>
        <taxon>Trebouxiales</taxon>
        <taxon>Trebouxiaceae</taxon>
        <taxon>Myrmecia</taxon>
    </lineage>
</organism>
<gene>
    <name evidence="5" type="ORF">WJX72_002084</name>
</gene>
<dbReference type="GO" id="GO:0005634">
    <property type="term" value="C:nucleus"/>
    <property type="evidence" value="ECO:0007669"/>
    <property type="project" value="UniProtKB-SubCell"/>
</dbReference>
<evidence type="ECO:0000256" key="3">
    <source>
        <dbReference type="SAM" id="MobiDB-lite"/>
    </source>
</evidence>
<keyword evidence="2" id="KW-0539">Nucleus</keyword>
<accession>A0AAW1R5J5</accession>
<dbReference type="InterPro" id="IPR003958">
    <property type="entry name" value="CBFA_NFYB_domain"/>
</dbReference>
<proteinExistence type="predicted"/>
<dbReference type="PANTHER" id="PTHR10252">
    <property type="entry name" value="HISTONE-LIKE TRANSCRIPTION FACTOR CCAAT-RELATED"/>
    <property type="match status" value="1"/>
</dbReference>
<evidence type="ECO:0000256" key="2">
    <source>
        <dbReference type="ARBA" id="ARBA00023242"/>
    </source>
</evidence>
<dbReference type="Gene3D" id="1.10.20.10">
    <property type="entry name" value="Histone, subunit A"/>
    <property type="match status" value="1"/>
</dbReference>
<dbReference type="AlphaFoldDB" id="A0AAW1R5J5"/>
<evidence type="ECO:0000256" key="1">
    <source>
        <dbReference type="ARBA" id="ARBA00004123"/>
    </source>
</evidence>
<dbReference type="Proteomes" id="UP001489004">
    <property type="component" value="Unassembled WGS sequence"/>
</dbReference>
<keyword evidence="6" id="KW-1185">Reference proteome</keyword>
<dbReference type="Pfam" id="PF00808">
    <property type="entry name" value="CBFD_NFYB_HMF"/>
    <property type="match status" value="1"/>
</dbReference>
<protein>
    <recommendedName>
        <fullName evidence="4">Transcription factor CBF/NF-Y/archaeal histone domain-containing protein</fullName>
    </recommendedName>
</protein>
<comment type="caution">
    <text evidence="5">The sequence shown here is derived from an EMBL/GenBank/DDBJ whole genome shotgun (WGS) entry which is preliminary data.</text>
</comment>